<organism evidence="8 9">
    <name type="scientific">Aspergillus thermomutatus</name>
    <name type="common">Neosartorya pseudofischeri</name>
    <dbReference type="NCBI Taxonomy" id="41047"/>
    <lineage>
        <taxon>Eukaryota</taxon>
        <taxon>Fungi</taxon>
        <taxon>Dikarya</taxon>
        <taxon>Ascomycota</taxon>
        <taxon>Pezizomycotina</taxon>
        <taxon>Eurotiomycetes</taxon>
        <taxon>Eurotiomycetidae</taxon>
        <taxon>Eurotiales</taxon>
        <taxon>Aspergillaceae</taxon>
        <taxon>Aspergillus</taxon>
        <taxon>Aspergillus subgen. Fumigati</taxon>
    </lineage>
</organism>
<dbReference type="RefSeq" id="XP_026610675.1">
    <property type="nucleotide sequence ID" value="XM_026757263.1"/>
</dbReference>
<dbReference type="PANTHER" id="PTHR23033:SF40">
    <property type="entry name" value="APPLE DOMAIN-CONTAINING PROTEIN"/>
    <property type="match status" value="1"/>
</dbReference>
<keyword evidence="9" id="KW-1185">Reference proteome</keyword>
<sequence length="457" mass="52522">MRPLELKLKPEFRRLAPMALAAVLFFCMLVVFYGVMPASWGVTLHEMTGKPTAGTQNSYGTNSGTSGSSDDFQHADRRCHTLPDPGNILFIVKTGATEIYEKLPTQLLTTLGCARDFLIFSDLEEQIGPYHILDALADFNETMKDTHADFELYRQQQEYQRGGLDIATLKNDGKAAWRLDKYKFLHMVEKTWAQSPNMDWYVFIESDTYVVWTNLLLWLRQSSPKEKLYMGSASFIGDQGFGHGGSGYVISKALMEAFVGKNPGMAGRYDDVFPTECCGDFVLGRTLKQELDVGIRNFWPQVNGEKPVTLEFGPKQWCQPVATMHHVMPRERSAIFDFEQARDDVTVPLLFRELSELSFPPGRMRVQEDDWDNLADVPVDLDNPSMQSCRDECLNHENCFQWRYSEKECHVSTESFRLGTKRLPEDQRRWFSGWHIQRIQEWRDAHPCKDPAWVKAH</sequence>
<dbReference type="OrthoDB" id="414175at2759"/>
<dbReference type="GO" id="GO:0016020">
    <property type="term" value="C:membrane"/>
    <property type="evidence" value="ECO:0007669"/>
    <property type="project" value="UniProtKB-SubCell"/>
</dbReference>
<keyword evidence="6" id="KW-0472">Membrane</keyword>
<dbReference type="Gene3D" id="3.50.4.10">
    <property type="entry name" value="Hepatocyte Growth Factor"/>
    <property type="match status" value="1"/>
</dbReference>
<evidence type="ECO:0000313" key="8">
    <source>
        <dbReference type="EMBL" id="RHZ45317.1"/>
    </source>
</evidence>
<name>A0A397G3Y0_ASPTH</name>
<dbReference type="GeneID" id="38125618"/>
<evidence type="ECO:0000256" key="1">
    <source>
        <dbReference type="ARBA" id="ARBA00004606"/>
    </source>
</evidence>
<dbReference type="Gene3D" id="3.90.550.50">
    <property type="match status" value="1"/>
</dbReference>
<feature type="region of interest" description="Disordered" evidence="7">
    <location>
        <begin position="52"/>
        <end position="76"/>
    </location>
</feature>
<dbReference type="PANTHER" id="PTHR23033">
    <property type="entry name" value="BETA1,3-GALACTOSYLTRANSFERASE"/>
    <property type="match status" value="1"/>
</dbReference>
<keyword evidence="3" id="KW-0812">Transmembrane</keyword>
<reference evidence="8" key="1">
    <citation type="submission" date="2018-08" db="EMBL/GenBank/DDBJ databases">
        <title>Draft genome sequence of azole-resistant Aspergillus thermomutatus (Neosartorya pseudofischeri) strain HMR AF 39, isolated from a human nasal aspirate.</title>
        <authorList>
            <person name="Parent-Michaud M."/>
            <person name="Dufresne P.J."/>
            <person name="Fournier E."/>
            <person name="Martineau C."/>
            <person name="Moreira S."/>
            <person name="Perkins V."/>
            <person name="De Repentigny L."/>
            <person name="Dufresne S.F."/>
        </authorList>
    </citation>
    <scope>NUCLEOTIDE SEQUENCE [LARGE SCALE GENOMIC DNA]</scope>
    <source>
        <strain evidence="8">HMR AF 39</strain>
    </source>
</reference>
<dbReference type="EMBL" id="NKHU02000292">
    <property type="protein sequence ID" value="RHZ45317.1"/>
    <property type="molecule type" value="Genomic_DNA"/>
</dbReference>
<gene>
    <name evidence="8" type="ORF">CDV56_103644</name>
</gene>
<evidence type="ECO:0000256" key="7">
    <source>
        <dbReference type="SAM" id="MobiDB-lite"/>
    </source>
</evidence>
<evidence type="ECO:0008006" key="10">
    <source>
        <dbReference type="Google" id="ProtNLM"/>
    </source>
</evidence>
<dbReference type="Proteomes" id="UP000215305">
    <property type="component" value="Unassembled WGS sequence"/>
</dbReference>
<keyword evidence="5" id="KW-1133">Transmembrane helix</keyword>
<evidence type="ECO:0000256" key="5">
    <source>
        <dbReference type="ARBA" id="ARBA00022989"/>
    </source>
</evidence>
<dbReference type="AlphaFoldDB" id="A0A397G3Y0"/>
<proteinExistence type="inferred from homology"/>
<evidence type="ECO:0000256" key="4">
    <source>
        <dbReference type="ARBA" id="ARBA00022968"/>
    </source>
</evidence>
<dbReference type="STRING" id="41047.A0A397G3Y0"/>
<feature type="compositionally biased region" description="Low complexity" evidence="7">
    <location>
        <begin position="54"/>
        <end position="69"/>
    </location>
</feature>
<comment type="similarity">
    <text evidence="2">Belongs to the glycosyltransferase 31 family. Beta3-Gal-T subfamily.</text>
</comment>
<protein>
    <recommendedName>
        <fullName evidence="10">Apple domain-containing protein</fullName>
    </recommendedName>
</protein>
<evidence type="ECO:0000256" key="2">
    <source>
        <dbReference type="ARBA" id="ARBA00006462"/>
    </source>
</evidence>
<accession>A0A397G3Y0</accession>
<dbReference type="FunFam" id="3.90.550.50:FF:000039">
    <property type="entry name" value="WGS project CABT00000000 data, contig 2.9"/>
    <property type="match status" value="1"/>
</dbReference>
<dbReference type="InterPro" id="IPR026050">
    <property type="entry name" value="C1GALT1/C1GALT1_chp1"/>
</dbReference>
<evidence type="ECO:0000256" key="6">
    <source>
        <dbReference type="ARBA" id="ARBA00023136"/>
    </source>
</evidence>
<evidence type="ECO:0000256" key="3">
    <source>
        <dbReference type="ARBA" id="ARBA00022692"/>
    </source>
</evidence>
<comment type="caution">
    <text evidence="8">The sequence shown here is derived from an EMBL/GenBank/DDBJ whole genome shotgun (WGS) entry which is preliminary data.</text>
</comment>
<comment type="subcellular location">
    <subcellularLocation>
        <location evidence="1">Membrane</location>
        <topology evidence="1">Single-pass type II membrane protein</topology>
    </subcellularLocation>
</comment>
<dbReference type="VEuPathDB" id="FungiDB:CDV56_103644"/>
<evidence type="ECO:0000313" key="9">
    <source>
        <dbReference type="Proteomes" id="UP000215305"/>
    </source>
</evidence>
<keyword evidence="4" id="KW-0735">Signal-anchor</keyword>